<organism evidence="1">
    <name type="scientific">marine sediment metagenome</name>
    <dbReference type="NCBI Taxonomy" id="412755"/>
    <lineage>
        <taxon>unclassified sequences</taxon>
        <taxon>metagenomes</taxon>
        <taxon>ecological metagenomes</taxon>
    </lineage>
</organism>
<sequence>LLGYDKAIDRIKKGLADYFEKEELKEFKITGLGNRNIKKQFLEECCIKKNLVDINKNEMVKINN</sequence>
<feature type="non-terminal residue" evidence="1">
    <location>
        <position position="1"/>
    </location>
</feature>
<accession>A0A0F9JC34</accession>
<evidence type="ECO:0000313" key="1">
    <source>
        <dbReference type="EMBL" id="KKM67354.1"/>
    </source>
</evidence>
<dbReference type="AlphaFoldDB" id="A0A0F9JC34"/>
<comment type="caution">
    <text evidence="1">The sequence shown here is derived from an EMBL/GenBank/DDBJ whole genome shotgun (WGS) entry which is preliminary data.</text>
</comment>
<name>A0A0F9JC34_9ZZZZ</name>
<protein>
    <submittedName>
        <fullName evidence="1">Uncharacterized protein</fullName>
    </submittedName>
</protein>
<dbReference type="EMBL" id="LAZR01010363">
    <property type="protein sequence ID" value="KKM67354.1"/>
    <property type="molecule type" value="Genomic_DNA"/>
</dbReference>
<reference evidence="1" key="1">
    <citation type="journal article" date="2015" name="Nature">
        <title>Complex archaea that bridge the gap between prokaryotes and eukaryotes.</title>
        <authorList>
            <person name="Spang A."/>
            <person name="Saw J.H."/>
            <person name="Jorgensen S.L."/>
            <person name="Zaremba-Niedzwiedzka K."/>
            <person name="Martijn J."/>
            <person name="Lind A.E."/>
            <person name="van Eijk R."/>
            <person name="Schleper C."/>
            <person name="Guy L."/>
            <person name="Ettema T.J."/>
        </authorList>
    </citation>
    <scope>NUCLEOTIDE SEQUENCE</scope>
</reference>
<proteinExistence type="predicted"/>
<gene>
    <name evidence="1" type="ORF">LCGC14_1472010</name>
</gene>